<name>A0A8I6TL08_CIMLE</name>
<evidence type="ECO:0000256" key="13">
    <source>
        <dbReference type="ARBA" id="ARBA00023180"/>
    </source>
</evidence>
<feature type="transmembrane region" description="Helical" evidence="16">
    <location>
        <begin position="1184"/>
        <end position="1210"/>
    </location>
</feature>
<evidence type="ECO:0000256" key="3">
    <source>
        <dbReference type="ARBA" id="ARBA00022448"/>
    </source>
</evidence>
<evidence type="ECO:0000256" key="7">
    <source>
        <dbReference type="ARBA" id="ARBA00022989"/>
    </source>
</evidence>
<evidence type="ECO:0000256" key="17">
    <source>
        <dbReference type="SAM" id="SignalP"/>
    </source>
</evidence>
<proteinExistence type="inferred from homology"/>
<comment type="similarity">
    <text evidence="2">Belongs to the patched family.</text>
</comment>
<feature type="transmembrane region" description="Helical" evidence="16">
    <location>
        <begin position="615"/>
        <end position="636"/>
    </location>
</feature>
<keyword evidence="14" id="KW-0753">Steroid metabolism</keyword>
<feature type="transmembrane region" description="Helical" evidence="16">
    <location>
        <begin position="1145"/>
        <end position="1172"/>
    </location>
</feature>
<dbReference type="Pfam" id="PF22314">
    <property type="entry name" value="NPC1_MLD"/>
    <property type="match status" value="1"/>
</dbReference>
<evidence type="ECO:0000313" key="20">
    <source>
        <dbReference type="Proteomes" id="UP000494040"/>
    </source>
</evidence>
<evidence type="ECO:0000256" key="1">
    <source>
        <dbReference type="ARBA" id="ARBA00004127"/>
    </source>
</evidence>
<sequence>MEAGIPRIIILLLAIHVSPFEYNKSVVFGKCLMRGICHDGGGSSKESCVYNGPAITLKDESALSALNEICPYLLDVNEKQGLCCDEEQISLIMSEYTELQTIFKRCPSCQYNIALQICHFTCSPNQSDHMQLVSYNIDMDTLKKYVTGYNAYMSPDYMQRTFDSCSQVILPSLGKLAIDTTCGKYSGSQCNKERWYEFFGNPIENPFSSYKIQFIQKTEKYLHYTPFNPKTYKCSEAVYNNSASCSCIDCSDSCPPAQKYPEDDISLNILGVDGYILIASIAYGLFFIIFVSVRCYFYLSKSKNGLTLFKNSNNERQIKQKINVFHRVTNKLEEFIENSFYLWGKLVAKHPTLVLALSSWLVAVLIFGVQYLEITTDPVQIWVSSTSRSKIEKDYFEETFEPFYRTEQIFIKSVGLPKIVHHTSNGPIEFGPVFHKNFLLELYKLQEEIEAIPGLVDVCFAPLSSKPKATNITQCVIQSVWGYFQNNLQTFNSSHKDENNFTVNYLDHLYSCMQNSFNLDCLAPYGGNVEPAIGVGSFLQFDESAFHRAEALVLTYVINNHLDQDKLKPTLEWEKNFISLLKNYTSYRKPEFMDLAFRSERSIEDELQRESVAEIFTIAISYILMFIYISIFLGSYKSYRTLLINSKIGLGLGGVLVVLVAVFCSLGIFGYVGLPTTLLTIEVIPFLALAVGVDNMFLLVETQKKNIILYKDTVECVGQTLKQICPSLLLTTFSEAACFVIGSLTNMPAVRTFALYATVALLLNFALQMTIFVAFLSLNGKRVLDNRLDLFCCIKLKSAPRLSSIDETWFHNAIQKPLLAFMFQPVVKAIIFLSFIFWFAASIATIPHIEPGLEQEISIPLDSYVAKFFTMSKDVLSLGPPVYFVVKSGLNYSDDHVQNLICGGLRCASNSLSTQINTASKQKNITYIASPASSWIDDYNDWSTIDGCCKMYPNGTFCPHSDANCMPCNITLNSDRTRPDVASFKHYLPFFLQDIPDPDCAKGGHSAYNQGLMYFLDNYATAVVSDSYFMAYHKPLFTSRDYYTALRMSRAIAENITKTLNDLLPDQENVEVFPYSVFYVFYEQYLTIWIDGVISICLSLLTIFLVNVLLNGFDLITASLVLFTVSMIMSSIAALMYWWNINLNAITLVNLVMAIGISVEFCSHIAHAFCFSPHETKDKRAKDALLNTGSSVFSGITLTKIIGVSVLAFSKTQIFRVFYFRMYLGMVVFGALHGLIFLPILLSYFGSDNKIRMYLRSRRRLACVESE</sequence>
<feature type="transmembrane region" description="Helical" evidence="16">
    <location>
        <begin position="1117"/>
        <end position="1139"/>
    </location>
</feature>
<dbReference type="PANTHER" id="PTHR45727">
    <property type="entry name" value="NPC INTRACELLULAR CHOLESTEROL TRANSPORTER 1"/>
    <property type="match status" value="1"/>
</dbReference>
<dbReference type="FunFam" id="1.20.1640.10:FF:000008">
    <property type="entry name" value="NPC intracellular cholesterol transporter 1"/>
    <property type="match status" value="1"/>
</dbReference>
<dbReference type="InterPro" id="IPR053956">
    <property type="entry name" value="NPC1_MLD"/>
</dbReference>
<evidence type="ECO:0000256" key="6">
    <source>
        <dbReference type="ARBA" id="ARBA00022729"/>
    </source>
</evidence>
<feature type="transmembrane region" description="Helical" evidence="16">
    <location>
        <begin position="678"/>
        <end position="700"/>
    </location>
</feature>
<feature type="transmembrane region" description="Helical" evidence="16">
    <location>
        <begin position="1086"/>
        <end position="1110"/>
    </location>
</feature>
<dbReference type="Pfam" id="PF12349">
    <property type="entry name" value="Sterol-sensing"/>
    <property type="match status" value="1"/>
</dbReference>
<feature type="transmembrane region" description="Helical" evidence="16">
    <location>
        <begin position="753"/>
        <end position="778"/>
    </location>
</feature>
<comment type="catalytic activity">
    <reaction evidence="15">
        <text>cholesterol(in) = cholesterol(out)</text>
        <dbReference type="Rhea" id="RHEA:39747"/>
        <dbReference type="ChEBI" id="CHEBI:16113"/>
    </reaction>
</comment>
<feature type="chain" id="PRO_5035176388" description="SSD domain-containing protein" evidence="17">
    <location>
        <begin position="20"/>
        <end position="1267"/>
    </location>
</feature>
<reference evidence="19" key="1">
    <citation type="submission" date="2022-01" db="UniProtKB">
        <authorList>
            <consortium name="EnsemblMetazoa"/>
        </authorList>
    </citation>
    <scope>IDENTIFICATION</scope>
</reference>
<dbReference type="OMA" id="LYKFFRS"/>
<evidence type="ECO:0000256" key="5">
    <source>
        <dbReference type="ARBA" id="ARBA00022692"/>
    </source>
</evidence>
<dbReference type="InterPro" id="IPR000731">
    <property type="entry name" value="SSD"/>
</dbReference>
<feature type="transmembrane region" description="Helical" evidence="16">
    <location>
        <begin position="648"/>
        <end position="672"/>
    </location>
</feature>
<evidence type="ECO:0000259" key="18">
    <source>
        <dbReference type="PROSITE" id="PS50156"/>
    </source>
</evidence>
<organism evidence="19 20">
    <name type="scientific">Cimex lectularius</name>
    <name type="common">Bed bug</name>
    <name type="synonym">Acanthia lectularia</name>
    <dbReference type="NCBI Taxonomy" id="79782"/>
    <lineage>
        <taxon>Eukaryota</taxon>
        <taxon>Metazoa</taxon>
        <taxon>Ecdysozoa</taxon>
        <taxon>Arthropoda</taxon>
        <taxon>Hexapoda</taxon>
        <taxon>Insecta</taxon>
        <taxon>Pterygota</taxon>
        <taxon>Neoptera</taxon>
        <taxon>Paraneoptera</taxon>
        <taxon>Hemiptera</taxon>
        <taxon>Heteroptera</taxon>
        <taxon>Panheteroptera</taxon>
        <taxon>Cimicomorpha</taxon>
        <taxon>Cimicidae</taxon>
        <taxon>Cimex</taxon>
    </lineage>
</organism>
<dbReference type="OrthoDB" id="6510177at2759"/>
<dbReference type="AlphaFoldDB" id="A0A8I6TL08"/>
<dbReference type="GO" id="GO:0005319">
    <property type="term" value="F:lipid transporter activity"/>
    <property type="evidence" value="ECO:0007669"/>
    <property type="project" value="InterPro"/>
</dbReference>
<evidence type="ECO:0000256" key="15">
    <source>
        <dbReference type="ARBA" id="ARBA00034049"/>
    </source>
</evidence>
<dbReference type="GeneID" id="106670210"/>
<accession>A0A8I6TL08</accession>
<keyword evidence="9" id="KW-0443">Lipid metabolism</keyword>
<protein>
    <recommendedName>
        <fullName evidence="18">SSD domain-containing protein</fullName>
    </recommendedName>
</protein>
<keyword evidence="8" id="KW-0445">Lipid transport</keyword>
<dbReference type="InterPro" id="IPR004765">
    <property type="entry name" value="NPC1-like"/>
</dbReference>
<dbReference type="GO" id="GO:0008203">
    <property type="term" value="P:cholesterol metabolic process"/>
    <property type="evidence" value="ECO:0007669"/>
    <property type="project" value="UniProtKB-KW"/>
</dbReference>
<keyword evidence="11" id="KW-1015">Disulfide bond</keyword>
<evidence type="ECO:0000256" key="12">
    <source>
        <dbReference type="ARBA" id="ARBA00023166"/>
    </source>
</evidence>
<dbReference type="GO" id="GO:0015918">
    <property type="term" value="P:sterol transport"/>
    <property type="evidence" value="ECO:0007669"/>
    <property type="project" value="TreeGrafter"/>
</dbReference>
<dbReference type="GO" id="GO:0030299">
    <property type="term" value="P:intestinal cholesterol absorption"/>
    <property type="evidence" value="ECO:0007669"/>
    <property type="project" value="TreeGrafter"/>
</dbReference>
<dbReference type="RefSeq" id="XP_024085179.1">
    <property type="nucleotide sequence ID" value="XM_024229411.1"/>
</dbReference>
<keyword evidence="20" id="KW-1185">Reference proteome</keyword>
<feature type="signal peptide" evidence="17">
    <location>
        <begin position="1"/>
        <end position="19"/>
    </location>
</feature>
<feature type="domain" description="SSD" evidence="18">
    <location>
        <begin position="614"/>
        <end position="778"/>
    </location>
</feature>
<keyword evidence="3" id="KW-0813">Transport</keyword>
<dbReference type="InterPro" id="IPR053958">
    <property type="entry name" value="HMGCR/SNAP/NPC1-like_SSD"/>
</dbReference>
<dbReference type="PANTHER" id="PTHR45727:SF2">
    <property type="entry name" value="NPC INTRACELLULAR CHOLESTEROL TRANSPORTER 1"/>
    <property type="match status" value="1"/>
</dbReference>
<evidence type="ECO:0000256" key="10">
    <source>
        <dbReference type="ARBA" id="ARBA00023136"/>
    </source>
</evidence>
<dbReference type="PROSITE" id="PS50156">
    <property type="entry name" value="SSD"/>
    <property type="match status" value="1"/>
</dbReference>
<comment type="subcellular location">
    <subcellularLocation>
        <location evidence="1">Endomembrane system</location>
        <topology evidence="1">Multi-pass membrane protein</topology>
    </subcellularLocation>
</comment>
<keyword evidence="6 17" id="KW-0732">Signal</keyword>
<keyword evidence="7 16" id="KW-1133">Transmembrane helix</keyword>
<evidence type="ECO:0000313" key="19">
    <source>
        <dbReference type="EnsemblMetazoa" id="XP_024085179.1"/>
    </source>
</evidence>
<evidence type="ECO:0000256" key="9">
    <source>
        <dbReference type="ARBA" id="ARBA00023098"/>
    </source>
</evidence>
<evidence type="ECO:0000256" key="8">
    <source>
        <dbReference type="ARBA" id="ARBA00023055"/>
    </source>
</evidence>
<keyword evidence="5 16" id="KW-0812">Transmembrane</keyword>
<keyword evidence="12" id="KW-1207">Sterol metabolism</keyword>
<evidence type="ECO:0000256" key="11">
    <source>
        <dbReference type="ARBA" id="ARBA00023157"/>
    </source>
</evidence>
<dbReference type="GO" id="GO:0015485">
    <property type="term" value="F:cholesterol binding"/>
    <property type="evidence" value="ECO:0007669"/>
    <property type="project" value="TreeGrafter"/>
</dbReference>
<dbReference type="EnsemblMetazoa" id="XM_024229411.1">
    <property type="protein sequence ID" value="XP_024085179.1"/>
    <property type="gene ID" value="LOC106670210"/>
</dbReference>
<evidence type="ECO:0000256" key="16">
    <source>
        <dbReference type="SAM" id="Phobius"/>
    </source>
</evidence>
<feature type="transmembrane region" description="Helical" evidence="16">
    <location>
        <begin position="818"/>
        <end position="841"/>
    </location>
</feature>
<keyword evidence="4" id="KW-0153">Cholesterol metabolism</keyword>
<dbReference type="InterPro" id="IPR032190">
    <property type="entry name" value="NPC1_N"/>
</dbReference>
<feature type="transmembrane region" description="Helical" evidence="16">
    <location>
        <begin position="275"/>
        <end position="299"/>
    </location>
</feature>
<dbReference type="KEGG" id="clec:106670210"/>
<feature type="transmembrane region" description="Helical" evidence="16">
    <location>
        <begin position="353"/>
        <end position="372"/>
    </location>
</feature>
<dbReference type="SUPFAM" id="SSF82866">
    <property type="entry name" value="Multidrug efflux transporter AcrB transmembrane domain"/>
    <property type="match status" value="2"/>
</dbReference>
<dbReference type="Proteomes" id="UP000494040">
    <property type="component" value="Unassembled WGS sequence"/>
</dbReference>
<dbReference type="NCBIfam" id="TIGR00917">
    <property type="entry name" value="2A060601"/>
    <property type="match status" value="1"/>
</dbReference>
<evidence type="ECO:0000256" key="2">
    <source>
        <dbReference type="ARBA" id="ARBA00005585"/>
    </source>
</evidence>
<dbReference type="GO" id="GO:0012505">
    <property type="term" value="C:endomembrane system"/>
    <property type="evidence" value="ECO:0007669"/>
    <property type="project" value="UniProtKB-SubCell"/>
</dbReference>
<feature type="transmembrane region" description="Helical" evidence="16">
    <location>
        <begin position="1222"/>
        <end position="1246"/>
    </location>
</feature>
<dbReference type="GO" id="GO:0042632">
    <property type="term" value="P:cholesterol homeostasis"/>
    <property type="evidence" value="ECO:0007669"/>
    <property type="project" value="TreeGrafter"/>
</dbReference>
<dbReference type="Gene3D" id="1.20.1640.10">
    <property type="entry name" value="Multidrug efflux transporter AcrB transmembrane domain"/>
    <property type="match status" value="2"/>
</dbReference>
<dbReference type="GO" id="GO:0005886">
    <property type="term" value="C:plasma membrane"/>
    <property type="evidence" value="ECO:0007669"/>
    <property type="project" value="TreeGrafter"/>
</dbReference>
<keyword evidence="13" id="KW-0325">Glycoprotein</keyword>
<evidence type="ECO:0000256" key="4">
    <source>
        <dbReference type="ARBA" id="ARBA00022548"/>
    </source>
</evidence>
<evidence type="ECO:0000256" key="14">
    <source>
        <dbReference type="ARBA" id="ARBA00023221"/>
    </source>
</evidence>
<dbReference type="Pfam" id="PF16414">
    <property type="entry name" value="NPC1_N"/>
    <property type="match status" value="1"/>
</dbReference>
<keyword evidence="10 16" id="KW-0472">Membrane</keyword>